<comment type="caution">
    <text evidence="9">The sequence shown here is derived from an EMBL/GenBank/DDBJ whole genome shotgun (WGS) entry which is preliminary data.</text>
</comment>
<gene>
    <name evidence="7" type="primary">potA</name>
    <name evidence="9" type="ORF">ACFPLB_14445</name>
</gene>
<dbReference type="SMART" id="SM00382">
    <property type="entry name" value="AAA"/>
    <property type="match status" value="1"/>
</dbReference>
<dbReference type="EMBL" id="JBHSLL010000054">
    <property type="protein sequence ID" value="MFC5387159.1"/>
    <property type="molecule type" value="Genomic_DNA"/>
</dbReference>
<dbReference type="InterPro" id="IPR017871">
    <property type="entry name" value="ABC_transporter-like_CS"/>
</dbReference>
<keyword evidence="10" id="KW-1185">Reference proteome</keyword>
<dbReference type="GO" id="GO:0005524">
    <property type="term" value="F:ATP binding"/>
    <property type="evidence" value="ECO:0007669"/>
    <property type="project" value="UniProtKB-KW"/>
</dbReference>
<dbReference type="InterPro" id="IPR003593">
    <property type="entry name" value="AAA+_ATPase"/>
</dbReference>
<dbReference type="EC" id="7.6.2.11" evidence="7"/>
<evidence type="ECO:0000256" key="1">
    <source>
        <dbReference type="ARBA" id="ARBA00022448"/>
    </source>
</evidence>
<dbReference type="InterPro" id="IPR003439">
    <property type="entry name" value="ABC_transporter-like_ATP-bd"/>
</dbReference>
<dbReference type="PROSITE" id="PS00211">
    <property type="entry name" value="ABC_TRANSPORTER_1"/>
    <property type="match status" value="1"/>
</dbReference>
<comment type="function">
    <text evidence="7">Part of the ABC transporter complex PotABCD involved in spermidine/putrescine import. Responsible for energy coupling to the transport system.</text>
</comment>
<keyword evidence="3 7" id="KW-0547">Nucleotide-binding</keyword>
<evidence type="ECO:0000256" key="2">
    <source>
        <dbReference type="ARBA" id="ARBA00022475"/>
    </source>
</evidence>
<dbReference type="SUPFAM" id="SSF52540">
    <property type="entry name" value="P-loop containing nucleoside triphosphate hydrolases"/>
    <property type="match status" value="1"/>
</dbReference>
<dbReference type="Gene3D" id="3.40.50.300">
    <property type="entry name" value="P-loop containing nucleotide triphosphate hydrolases"/>
    <property type="match status" value="1"/>
</dbReference>
<dbReference type="Gene3D" id="2.40.50.140">
    <property type="entry name" value="Nucleic acid-binding proteins"/>
    <property type="match status" value="1"/>
</dbReference>
<dbReference type="InterPro" id="IPR005893">
    <property type="entry name" value="PotA-like"/>
</dbReference>
<dbReference type="InterPro" id="IPR013611">
    <property type="entry name" value="Transp-assoc_OB_typ2"/>
</dbReference>
<feature type="domain" description="ABC transporter" evidence="8">
    <location>
        <begin position="7"/>
        <end position="238"/>
    </location>
</feature>
<dbReference type="Pfam" id="PF00005">
    <property type="entry name" value="ABC_tran"/>
    <property type="match status" value="1"/>
</dbReference>
<sequence>MQSGNIVEFKGVQKTYDGHNLVIRNLDLEVRKGEFLTLLGGSGSGKTTTLMMLAGFETPTRGHIMMNDVPIEHVAPHRRGIGVVFQNYALFPHMTVEQNLAYPLRMRGESKAQIAAKVARQVDMVRLHGMEQRRPQELSGGQQQRVALARSLVFEPELVLMDEPLGALDKALREHMQYEIKQIHRDLGVTIVYVTHDQSEALAMSDRIAIFQNGDIVQIDSPHDLYERPANVYVAGFIGENNILAGSVERQAADGAITVKLPCGREVTARVAGADPATGAETTLTVRPDRLVIGGDASSLGNSLPGRVLDITYLGDHFRAQIDIGGDQRIIVRRPSGQLSGKLESGDEILVGWRVEDGLVFL</sequence>
<dbReference type="RefSeq" id="WP_378230861.1">
    <property type="nucleotide sequence ID" value="NZ_JBHSLL010000054.1"/>
</dbReference>
<evidence type="ECO:0000259" key="8">
    <source>
        <dbReference type="PROSITE" id="PS50893"/>
    </source>
</evidence>
<keyword evidence="4 7" id="KW-0067">ATP-binding</keyword>
<protein>
    <recommendedName>
        <fullName evidence="7">Spermidine/putrescine import ATP-binding protein PotA</fullName>
        <ecNumber evidence="7">7.6.2.11</ecNumber>
    </recommendedName>
</protein>
<proteinExistence type="inferred from homology"/>
<organism evidence="9 10">
    <name type="scientific">Aquamicrobium segne</name>
    <dbReference type="NCBI Taxonomy" id="469547"/>
    <lineage>
        <taxon>Bacteria</taxon>
        <taxon>Pseudomonadati</taxon>
        <taxon>Pseudomonadota</taxon>
        <taxon>Alphaproteobacteria</taxon>
        <taxon>Hyphomicrobiales</taxon>
        <taxon>Phyllobacteriaceae</taxon>
        <taxon>Aquamicrobium</taxon>
    </lineage>
</organism>
<dbReference type="SUPFAM" id="SSF50331">
    <property type="entry name" value="MOP-like"/>
    <property type="match status" value="1"/>
</dbReference>
<dbReference type="Proteomes" id="UP001596016">
    <property type="component" value="Unassembled WGS sequence"/>
</dbReference>
<keyword evidence="5 7" id="KW-1278">Translocase</keyword>
<keyword evidence="1 7" id="KW-0813">Transport</keyword>
<dbReference type="Gene3D" id="2.40.50.100">
    <property type="match status" value="1"/>
</dbReference>
<dbReference type="InterPro" id="IPR008995">
    <property type="entry name" value="Mo/tungstate-bd_C_term_dom"/>
</dbReference>
<comment type="catalytic activity">
    <reaction evidence="7">
        <text>ATP + H2O + polyamine-[polyamine-binding protein]Side 1 = ADP + phosphate + polyamineSide 2 + [polyamine-binding protein]Side 1.</text>
        <dbReference type="EC" id="7.6.2.11"/>
    </reaction>
</comment>
<dbReference type="InterPro" id="IPR012340">
    <property type="entry name" value="NA-bd_OB-fold"/>
</dbReference>
<reference evidence="10" key="1">
    <citation type="journal article" date="2019" name="Int. J. Syst. Evol. Microbiol.">
        <title>The Global Catalogue of Microorganisms (GCM) 10K type strain sequencing project: providing services to taxonomists for standard genome sequencing and annotation.</title>
        <authorList>
            <consortium name="The Broad Institute Genomics Platform"/>
            <consortium name="The Broad Institute Genome Sequencing Center for Infectious Disease"/>
            <person name="Wu L."/>
            <person name="Ma J."/>
        </authorList>
    </citation>
    <scope>NUCLEOTIDE SEQUENCE [LARGE SCALE GENOMIC DNA]</scope>
    <source>
        <strain evidence="10">CGMCC 4.1415</strain>
    </source>
</reference>
<evidence type="ECO:0000256" key="3">
    <source>
        <dbReference type="ARBA" id="ARBA00022741"/>
    </source>
</evidence>
<dbReference type="InterPro" id="IPR027417">
    <property type="entry name" value="P-loop_NTPase"/>
</dbReference>
<evidence type="ECO:0000256" key="5">
    <source>
        <dbReference type="ARBA" id="ARBA00022967"/>
    </source>
</evidence>
<dbReference type="InterPro" id="IPR050093">
    <property type="entry name" value="ABC_SmlMolc_Importer"/>
</dbReference>
<keyword evidence="6 7" id="KW-0472">Membrane</keyword>
<dbReference type="PANTHER" id="PTHR42781:SF6">
    <property type="entry name" value="SPERMIDINE_PUTRESCINE IMPORT ATP-BINDING PROTEIN POTA"/>
    <property type="match status" value="1"/>
</dbReference>
<dbReference type="Pfam" id="PF08402">
    <property type="entry name" value="TOBE_2"/>
    <property type="match status" value="1"/>
</dbReference>
<keyword evidence="2 7" id="KW-1003">Cell membrane</keyword>
<dbReference type="NCBIfam" id="TIGR01187">
    <property type="entry name" value="potA"/>
    <property type="match status" value="1"/>
</dbReference>
<evidence type="ECO:0000313" key="9">
    <source>
        <dbReference type="EMBL" id="MFC5387159.1"/>
    </source>
</evidence>
<evidence type="ECO:0000313" key="10">
    <source>
        <dbReference type="Proteomes" id="UP001596016"/>
    </source>
</evidence>
<evidence type="ECO:0000256" key="6">
    <source>
        <dbReference type="ARBA" id="ARBA00023136"/>
    </source>
</evidence>
<evidence type="ECO:0000256" key="4">
    <source>
        <dbReference type="ARBA" id="ARBA00022840"/>
    </source>
</evidence>
<evidence type="ECO:0000256" key="7">
    <source>
        <dbReference type="RuleBase" id="RU364083"/>
    </source>
</evidence>
<name>A0ABW0GZR1_9HYPH</name>
<comment type="subunit">
    <text evidence="7">The complex is composed of two ATP-binding proteins (PotA), two transmembrane proteins (PotB and PotC) and a solute-binding protein (PotD).</text>
</comment>
<accession>A0ABW0GZR1</accession>
<dbReference type="PANTHER" id="PTHR42781">
    <property type="entry name" value="SPERMIDINE/PUTRESCINE IMPORT ATP-BINDING PROTEIN POTA"/>
    <property type="match status" value="1"/>
</dbReference>
<dbReference type="PROSITE" id="PS50893">
    <property type="entry name" value="ABC_TRANSPORTER_2"/>
    <property type="match status" value="1"/>
</dbReference>
<comment type="similarity">
    <text evidence="7">Belongs to the ABC transporter superfamily. Spermidine/putrescine importer (TC 3.A.1.11.1) family.</text>
</comment>